<dbReference type="PANTHER" id="PTHR24148">
    <property type="entry name" value="ANKYRIN REPEAT DOMAIN-CONTAINING PROTEIN 39 HOMOLOG-RELATED"/>
    <property type="match status" value="1"/>
</dbReference>
<evidence type="ECO:0000313" key="2">
    <source>
        <dbReference type="EMBL" id="KAF6803524.1"/>
    </source>
</evidence>
<name>A0A8H6MNV9_9PEZI</name>
<proteinExistence type="predicted"/>
<accession>A0A8H6MNV9</accession>
<dbReference type="PANTHER" id="PTHR24148:SF73">
    <property type="entry name" value="HET DOMAIN PROTEIN (AFU_ORTHOLOGUE AFUA_8G01020)"/>
    <property type="match status" value="1"/>
</dbReference>
<dbReference type="Pfam" id="PF06985">
    <property type="entry name" value="HET"/>
    <property type="match status" value="1"/>
</dbReference>
<gene>
    <name evidence="2" type="ORF">CMUS01_15065</name>
</gene>
<evidence type="ECO:0000259" key="1">
    <source>
        <dbReference type="Pfam" id="PF06985"/>
    </source>
</evidence>
<dbReference type="EMBL" id="WIGM01001191">
    <property type="protein sequence ID" value="KAF6803524.1"/>
    <property type="molecule type" value="Genomic_DNA"/>
</dbReference>
<comment type="caution">
    <text evidence="2">The sequence shown here is derived from an EMBL/GenBank/DDBJ whole genome shotgun (WGS) entry which is preliminary data.</text>
</comment>
<reference evidence="2" key="1">
    <citation type="journal article" date="2020" name="Phytopathology">
        <title>Genome Sequence Resources of Colletotrichum truncatum, C. plurivorum, C. musicola, and C. sojae: Four Species Pathogenic to Soybean (Glycine max).</title>
        <authorList>
            <person name="Rogerio F."/>
            <person name="Boufleur T.R."/>
            <person name="Ciampi-Guillardi M."/>
            <person name="Sukno S.A."/>
            <person name="Thon M.R."/>
            <person name="Massola Junior N.S."/>
            <person name="Baroncelli R."/>
        </authorList>
    </citation>
    <scope>NUCLEOTIDE SEQUENCE</scope>
    <source>
        <strain evidence="2">LFN0074</strain>
    </source>
</reference>
<dbReference type="InterPro" id="IPR010730">
    <property type="entry name" value="HET"/>
</dbReference>
<dbReference type="OrthoDB" id="2157530at2759"/>
<feature type="domain" description="Heterokaryon incompatibility" evidence="1">
    <location>
        <begin position="43"/>
        <end position="129"/>
    </location>
</feature>
<dbReference type="AlphaFoldDB" id="A0A8H6MNV9"/>
<evidence type="ECO:0000313" key="3">
    <source>
        <dbReference type="Proteomes" id="UP000639643"/>
    </source>
</evidence>
<protein>
    <submittedName>
        <fullName evidence="2">Heterokaryon incompatibility protein</fullName>
    </submittedName>
</protein>
<keyword evidence="3" id="KW-1185">Reference proteome</keyword>
<feature type="non-terminal residue" evidence="2">
    <location>
        <position position="132"/>
    </location>
</feature>
<sequence>MASIYTRRLPARWIRLIVLHPGSGPDPIEFHFNETRIDDPPPFQALSYVWGDPTFCCVSHCSGNSVSITQSLFDALRHFRLPDAELTIWADAVCINQADMEERGEQVQLMREIYSRAAGVVVWLGPDAEGHA</sequence>
<organism evidence="2 3">
    <name type="scientific">Colletotrichum musicola</name>
    <dbReference type="NCBI Taxonomy" id="2175873"/>
    <lineage>
        <taxon>Eukaryota</taxon>
        <taxon>Fungi</taxon>
        <taxon>Dikarya</taxon>
        <taxon>Ascomycota</taxon>
        <taxon>Pezizomycotina</taxon>
        <taxon>Sordariomycetes</taxon>
        <taxon>Hypocreomycetidae</taxon>
        <taxon>Glomerellales</taxon>
        <taxon>Glomerellaceae</taxon>
        <taxon>Colletotrichum</taxon>
        <taxon>Colletotrichum orchidearum species complex</taxon>
    </lineage>
</organism>
<dbReference type="InterPro" id="IPR052895">
    <property type="entry name" value="HetReg/Transcr_Mod"/>
</dbReference>
<dbReference type="Proteomes" id="UP000639643">
    <property type="component" value="Unassembled WGS sequence"/>
</dbReference>